<dbReference type="InterPro" id="IPR005821">
    <property type="entry name" value="Ion_trans_dom"/>
</dbReference>
<dbReference type="PANTHER" id="PTHR10037:SF62">
    <property type="entry name" value="SODIUM CHANNEL PROTEIN 60E"/>
    <property type="match status" value="1"/>
</dbReference>
<keyword evidence="8" id="KW-1185">Reference proteome</keyword>
<evidence type="ECO:0000256" key="5">
    <source>
        <dbReference type="SAM" id="Phobius"/>
    </source>
</evidence>
<sequence>MRPLASRDGPFARFVKSRRFTMGISCLIIMSSVLIGVETQIRSSLSSRGSDSEHVQSILLAANCIFTFLFTVEMFVVPLTSVFRWEFFVYERTWNCFDMAILILALIEIALELVLQSFPGRGRNLLDNGGTAKMLRLFRLTRLLRLVRTFRQLKPLRMLVHSIMFAARSVCWALLLLLMIVFAFGVVLTQAVTEHTEGGKRIDDEDLSLHPRSYLRPPRPPTILRLRIYWRTTATFIDQC</sequence>
<reference evidence="7" key="1">
    <citation type="submission" date="2023-10" db="EMBL/GenBank/DDBJ databases">
        <authorList>
            <person name="Chen Y."/>
            <person name="Shah S."/>
            <person name="Dougan E. K."/>
            <person name="Thang M."/>
            <person name="Chan C."/>
        </authorList>
    </citation>
    <scope>NUCLEOTIDE SEQUENCE [LARGE SCALE GENOMIC DNA]</scope>
</reference>
<feature type="transmembrane region" description="Helical" evidence="5">
    <location>
        <begin position="58"/>
        <end position="77"/>
    </location>
</feature>
<keyword evidence="2 5" id="KW-0812">Transmembrane</keyword>
<proteinExistence type="predicted"/>
<dbReference type="EMBL" id="CAUYUJ010018048">
    <property type="protein sequence ID" value="CAK0880189.1"/>
    <property type="molecule type" value="Genomic_DNA"/>
</dbReference>
<feature type="domain" description="Ion transport" evidence="6">
    <location>
        <begin position="18"/>
        <end position="192"/>
    </location>
</feature>
<feature type="transmembrane region" description="Helical" evidence="5">
    <location>
        <begin position="97"/>
        <end position="115"/>
    </location>
</feature>
<evidence type="ECO:0000313" key="8">
    <source>
        <dbReference type="Proteomes" id="UP001189429"/>
    </source>
</evidence>
<evidence type="ECO:0000256" key="1">
    <source>
        <dbReference type="ARBA" id="ARBA00004141"/>
    </source>
</evidence>
<name>A0ABN9W4H0_9DINO</name>
<evidence type="ECO:0000259" key="6">
    <source>
        <dbReference type="Pfam" id="PF00520"/>
    </source>
</evidence>
<gene>
    <name evidence="7" type="ORF">PCOR1329_LOCUS63409</name>
</gene>
<organism evidence="7 8">
    <name type="scientific">Prorocentrum cordatum</name>
    <dbReference type="NCBI Taxonomy" id="2364126"/>
    <lineage>
        <taxon>Eukaryota</taxon>
        <taxon>Sar</taxon>
        <taxon>Alveolata</taxon>
        <taxon>Dinophyceae</taxon>
        <taxon>Prorocentrales</taxon>
        <taxon>Prorocentraceae</taxon>
        <taxon>Prorocentrum</taxon>
    </lineage>
</organism>
<keyword evidence="4 5" id="KW-0472">Membrane</keyword>
<dbReference type="PANTHER" id="PTHR10037">
    <property type="entry name" value="VOLTAGE-GATED CATION CHANNEL CALCIUM AND SODIUM"/>
    <property type="match status" value="1"/>
</dbReference>
<accession>A0ABN9W4H0</accession>
<evidence type="ECO:0000256" key="2">
    <source>
        <dbReference type="ARBA" id="ARBA00022692"/>
    </source>
</evidence>
<dbReference type="InterPro" id="IPR043203">
    <property type="entry name" value="VGCC_Ca_Na"/>
</dbReference>
<evidence type="ECO:0000313" key="7">
    <source>
        <dbReference type="EMBL" id="CAK0880189.1"/>
    </source>
</evidence>
<evidence type="ECO:0000256" key="4">
    <source>
        <dbReference type="ARBA" id="ARBA00023136"/>
    </source>
</evidence>
<feature type="transmembrane region" description="Helical" evidence="5">
    <location>
        <begin position="158"/>
        <end position="188"/>
    </location>
</feature>
<comment type="caution">
    <text evidence="7">The sequence shown here is derived from an EMBL/GenBank/DDBJ whole genome shotgun (WGS) entry which is preliminary data.</text>
</comment>
<dbReference type="SUPFAM" id="SSF81324">
    <property type="entry name" value="Voltage-gated potassium channels"/>
    <property type="match status" value="1"/>
</dbReference>
<protein>
    <recommendedName>
        <fullName evidence="6">Ion transport domain-containing protein</fullName>
    </recommendedName>
</protein>
<dbReference type="Pfam" id="PF00520">
    <property type="entry name" value="Ion_trans"/>
    <property type="match status" value="1"/>
</dbReference>
<keyword evidence="3 5" id="KW-1133">Transmembrane helix</keyword>
<dbReference type="Proteomes" id="UP001189429">
    <property type="component" value="Unassembled WGS sequence"/>
</dbReference>
<dbReference type="InterPro" id="IPR027359">
    <property type="entry name" value="Volt_channel_dom_sf"/>
</dbReference>
<evidence type="ECO:0000256" key="3">
    <source>
        <dbReference type="ARBA" id="ARBA00022989"/>
    </source>
</evidence>
<comment type="subcellular location">
    <subcellularLocation>
        <location evidence="1">Membrane</location>
        <topology evidence="1">Multi-pass membrane protein</topology>
    </subcellularLocation>
</comment>
<feature type="transmembrane region" description="Helical" evidence="5">
    <location>
        <begin position="20"/>
        <end position="37"/>
    </location>
</feature>
<dbReference type="Gene3D" id="1.20.120.350">
    <property type="entry name" value="Voltage-gated potassium channels. Chain C"/>
    <property type="match status" value="1"/>
</dbReference>